<sequence length="194" mass="21534">MTFLFTINLLMKKHRLQLDDLDHLAINLSGASLGDNDLLHHIMHQIENNRLPPNKIKFEITETAAISNLHDASLFINTLREFGCQFALDDFGSGLSSFAYLKNLAVSTLKIDGLFVKDILNNRIDGAMVKSINEIGHVMGMKTIAEFVESDAIKERLTNIGVDYAQGYGIGKPEPIDSILVELSMLQAEACDEN</sequence>
<dbReference type="EMBL" id="RJLM01000006">
    <property type="protein sequence ID" value="RWX54599.1"/>
    <property type="molecule type" value="Genomic_DNA"/>
</dbReference>
<dbReference type="Pfam" id="PF00563">
    <property type="entry name" value="EAL"/>
    <property type="match status" value="1"/>
</dbReference>
<gene>
    <name evidence="2" type="ORF">EDI28_16025</name>
</gene>
<dbReference type="OrthoDB" id="675397at2"/>
<keyword evidence="3" id="KW-1185">Reference proteome</keyword>
<evidence type="ECO:0000259" key="1">
    <source>
        <dbReference type="PROSITE" id="PS50883"/>
    </source>
</evidence>
<dbReference type="SUPFAM" id="SSF141868">
    <property type="entry name" value="EAL domain-like"/>
    <property type="match status" value="1"/>
</dbReference>
<proteinExistence type="predicted"/>
<accession>A0A444JNG1</accession>
<dbReference type="PANTHER" id="PTHR33121">
    <property type="entry name" value="CYCLIC DI-GMP PHOSPHODIESTERASE PDEF"/>
    <property type="match status" value="1"/>
</dbReference>
<dbReference type="Proteomes" id="UP000287563">
    <property type="component" value="Unassembled WGS sequence"/>
</dbReference>
<dbReference type="Gene3D" id="3.20.20.450">
    <property type="entry name" value="EAL domain"/>
    <property type="match status" value="1"/>
</dbReference>
<organism evidence="2 3">
    <name type="scientific">Photobacterium chitinilyticum</name>
    <dbReference type="NCBI Taxonomy" id="2485123"/>
    <lineage>
        <taxon>Bacteria</taxon>
        <taxon>Pseudomonadati</taxon>
        <taxon>Pseudomonadota</taxon>
        <taxon>Gammaproteobacteria</taxon>
        <taxon>Vibrionales</taxon>
        <taxon>Vibrionaceae</taxon>
        <taxon>Photobacterium</taxon>
    </lineage>
</organism>
<dbReference type="AlphaFoldDB" id="A0A444JNG1"/>
<evidence type="ECO:0000313" key="2">
    <source>
        <dbReference type="EMBL" id="RWX54599.1"/>
    </source>
</evidence>
<reference evidence="2 3" key="1">
    <citation type="submission" date="2018-11" db="EMBL/GenBank/DDBJ databases">
        <title>Photobacterium sp. BEI247 sp. nov., a marine bacterium isolated from Yongle Blue Hole in the South China Sea.</title>
        <authorList>
            <person name="Wang X."/>
        </authorList>
    </citation>
    <scope>NUCLEOTIDE SEQUENCE [LARGE SCALE GENOMIC DNA]</scope>
    <source>
        <strain evidence="3">BEI247</strain>
    </source>
</reference>
<dbReference type="SMART" id="SM00052">
    <property type="entry name" value="EAL"/>
    <property type="match status" value="1"/>
</dbReference>
<dbReference type="InterPro" id="IPR035919">
    <property type="entry name" value="EAL_sf"/>
</dbReference>
<dbReference type="InterPro" id="IPR050706">
    <property type="entry name" value="Cyclic-di-GMP_PDE-like"/>
</dbReference>
<dbReference type="CDD" id="cd01948">
    <property type="entry name" value="EAL"/>
    <property type="match status" value="1"/>
</dbReference>
<feature type="domain" description="EAL" evidence="1">
    <location>
        <begin position="1"/>
        <end position="187"/>
    </location>
</feature>
<evidence type="ECO:0000313" key="3">
    <source>
        <dbReference type="Proteomes" id="UP000287563"/>
    </source>
</evidence>
<dbReference type="PROSITE" id="PS50883">
    <property type="entry name" value="EAL"/>
    <property type="match status" value="1"/>
</dbReference>
<dbReference type="GO" id="GO:0071111">
    <property type="term" value="F:cyclic-guanylate-specific phosphodiesterase activity"/>
    <property type="evidence" value="ECO:0007669"/>
    <property type="project" value="InterPro"/>
</dbReference>
<dbReference type="RefSeq" id="WP_128784868.1">
    <property type="nucleotide sequence ID" value="NZ_RJLM01000006.1"/>
</dbReference>
<dbReference type="PANTHER" id="PTHR33121:SF23">
    <property type="entry name" value="CYCLIC DI-GMP PHOSPHODIESTERASE PDEB"/>
    <property type="match status" value="1"/>
</dbReference>
<dbReference type="InterPro" id="IPR001633">
    <property type="entry name" value="EAL_dom"/>
</dbReference>
<protein>
    <submittedName>
        <fullName evidence="2">EAL domain-containing protein</fullName>
    </submittedName>
</protein>
<name>A0A444JNG1_9GAMM</name>
<comment type="caution">
    <text evidence="2">The sequence shown here is derived from an EMBL/GenBank/DDBJ whole genome shotgun (WGS) entry which is preliminary data.</text>
</comment>